<keyword evidence="4" id="KW-0862">Zinc</keyword>
<protein>
    <submittedName>
        <fullName evidence="12">Uncharacterized protein</fullName>
    </submittedName>
</protein>
<feature type="repeat" description="NHL" evidence="7">
    <location>
        <begin position="782"/>
        <end position="824"/>
    </location>
</feature>
<dbReference type="InterPro" id="IPR000315">
    <property type="entry name" value="Znf_B-box"/>
</dbReference>
<keyword evidence="8" id="KW-0175">Coiled coil</keyword>
<evidence type="ECO:0000256" key="6">
    <source>
        <dbReference type="PROSITE-ProRule" id="PRU00087"/>
    </source>
</evidence>
<feature type="repeat" description="NHL" evidence="7">
    <location>
        <begin position="875"/>
        <end position="918"/>
    </location>
</feature>
<dbReference type="InterPro" id="IPR001841">
    <property type="entry name" value="Znf_RING"/>
</dbReference>
<evidence type="ECO:0000259" key="10">
    <source>
        <dbReference type="PROSITE" id="PS50089"/>
    </source>
</evidence>
<sequence>MDWFRNVPNVIRSQSAQSDHPNTSGRNSASSDSYNSGNEDNYSILNKPKYQQQTENRSSKDLDLNSSTTANHSTLSRFMNQTNVNERKKTPVREDLTCALCGEMYTDPRLLPCLHSFCKRCLEHTVNPRSTTLTCHLCRKEVVLKVNGISDFPPNFVINNQIDVESVRNSASKPMLCSSCNEQLPATARCLDCMEFLCYACHNAHSRVRMTKDHHILTLEQLKRSEDVSGMLHRPVFCQTHKEERVSYFCNTCQQTICRECVITTHQQNSHEYTNIEHAIEGQRNEITSLKQVIEMKLPILNRATSQLSETQQKLDSRSQLITSEIEDRTPRLLKLLEQKEEEMLRELNEIVEGKKKILQKQLEQLEVETKNLKSLYEFTGQILKTGTSAEILMVKQALCERMKTAVTSEQTYEPEVDDQISCDTNVDSIASAIKSYGQFSTQGEVFLKCFVLGSVTTAVKGMSTQLTLLIKNQLGQEASVSKEDIEVEMKTPDLGIIMPEVREKTSSTFTLNFRTYSLGIHQLHIKLKGKHITGSPFSINVINSSEKQRRGSSDSTSSNDKSPSHLSTNYSKPLSLEINDHPSYKRSDSNEGSKNLYSNDRHSPNPPNNYYLDKNMNPTNGIDDPNSSYRNLLLNTAELSAKYVFSIGQRGTNFAEFHGVFGVASDHTNKRIIATDCHNNRIQVFNEEGKFLFAFGQKGNNDGEFQHPTGVGVGPNGEIVVCERLKGRIQVFNSEGHFQRRFILNQLKASTLTVDIGGRIIIADYTSCCIYILDPILERWSKFGHFGQSEGELQYPGYVATDLKGNIFVSDMNSNKVQMYDSDSIFIRSFGHKGDGNGEFHHPTGIAIDIKGRLVVADRDNHRIQVIQTSGEYITKFGSKSEQGGDLSDLHGVTVLSNGNIAAADLKNNKIVVFTLPQTTDPVMI</sequence>
<dbReference type="Pfam" id="PF17170">
    <property type="entry name" value="DUF5128"/>
    <property type="match status" value="1"/>
</dbReference>
<evidence type="ECO:0000313" key="12">
    <source>
        <dbReference type="EnsemblMetazoa" id="CLYHEMP012093.1"/>
    </source>
</evidence>
<evidence type="ECO:0000256" key="7">
    <source>
        <dbReference type="PROSITE-ProRule" id="PRU00504"/>
    </source>
</evidence>
<feature type="region of interest" description="Disordered" evidence="9">
    <location>
        <begin position="544"/>
        <end position="625"/>
    </location>
</feature>
<dbReference type="InterPro" id="IPR001258">
    <property type="entry name" value="NHL_repeat"/>
</dbReference>
<accession>A0A7M5UMP3</accession>
<evidence type="ECO:0000256" key="3">
    <source>
        <dbReference type="ARBA" id="ARBA00022771"/>
    </source>
</evidence>
<keyword evidence="13" id="KW-1185">Reference proteome</keyword>
<dbReference type="Gene3D" id="3.30.160.60">
    <property type="entry name" value="Classic Zinc Finger"/>
    <property type="match status" value="1"/>
</dbReference>
<evidence type="ECO:0000313" key="13">
    <source>
        <dbReference type="Proteomes" id="UP000594262"/>
    </source>
</evidence>
<dbReference type="InterPro" id="IPR013083">
    <property type="entry name" value="Znf_RING/FYVE/PHD"/>
</dbReference>
<reference evidence="12" key="1">
    <citation type="submission" date="2021-01" db="UniProtKB">
        <authorList>
            <consortium name="EnsemblMetazoa"/>
        </authorList>
    </citation>
    <scope>IDENTIFICATION</scope>
</reference>
<dbReference type="Pfam" id="PF00097">
    <property type="entry name" value="zf-C3HC4"/>
    <property type="match status" value="1"/>
</dbReference>
<feature type="domain" description="B box-type" evidence="11">
    <location>
        <begin position="233"/>
        <end position="276"/>
    </location>
</feature>
<dbReference type="SUPFAM" id="SSF81296">
    <property type="entry name" value="E set domains"/>
    <property type="match status" value="1"/>
</dbReference>
<keyword evidence="2" id="KW-0677">Repeat</keyword>
<dbReference type="AlphaFoldDB" id="A0A7M5UMP3"/>
<proteinExistence type="predicted"/>
<feature type="compositionally biased region" description="Polar residues" evidence="9">
    <location>
        <begin position="64"/>
        <end position="84"/>
    </location>
</feature>
<feature type="domain" description="B box-type" evidence="11">
    <location>
        <begin position="172"/>
        <end position="219"/>
    </location>
</feature>
<keyword evidence="3 5" id="KW-0863">Zinc-finger</keyword>
<organism evidence="12 13">
    <name type="scientific">Clytia hemisphaerica</name>
    <dbReference type="NCBI Taxonomy" id="252671"/>
    <lineage>
        <taxon>Eukaryota</taxon>
        <taxon>Metazoa</taxon>
        <taxon>Cnidaria</taxon>
        <taxon>Hydrozoa</taxon>
        <taxon>Hydroidolina</taxon>
        <taxon>Leptothecata</taxon>
        <taxon>Obeliida</taxon>
        <taxon>Clytiidae</taxon>
        <taxon>Clytia</taxon>
    </lineage>
</organism>
<dbReference type="CDD" id="cd19798">
    <property type="entry name" value="Bbox2_BRAT-like"/>
    <property type="match status" value="1"/>
</dbReference>
<dbReference type="InterPro" id="IPR011042">
    <property type="entry name" value="6-blade_b-propeller_TolB-like"/>
</dbReference>
<dbReference type="PANTHER" id="PTHR25462:SF296">
    <property type="entry name" value="MEIOTIC P26, ISOFORM F"/>
    <property type="match status" value="1"/>
</dbReference>
<dbReference type="OrthoDB" id="342730at2759"/>
<dbReference type="SUPFAM" id="SSF57845">
    <property type="entry name" value="B-box zinc-binding domain"/>
    <property type="match status" value="1"/>
</dbReference>
<dbReference type="InterPro" id="IPR013087">
    <property type="entry name" value="Znf_C2H2_type"/>
</dbReference>
<dbReference type="PANTHER" id="PTHR25462">
    <property type="entry name" value="BONUS, ISOFORM C-RELATED"/>
    <property type="match status" value="1"/>
</dbReference>
<feature type="repeat" description="NHL" evidence="7">
    <location>
        <begin position="693"/>
        <end position="736"/>
    </location>
</feature>
<evidence type="ECO:0000256" key="9">
    <source>
        <dbReference type="SAM" id="MobiDB-lite"/>
    </source>
</evidence>
<dbReference type="InterPro" id="IPR013783">
    <property type="entry name" value="Ig-like_fold"/>
</dbReference>
<keyword evidence="1" id="KW-0479">Metal-binding</keyword>
<dbReference type="SMART" id="SM00502">
    <property type="entry name" value="BBC"/>
    <property type="match status" value="1"/>
</dbReference>
<dbReference type="Pfam" id="PF01436">
    <property type="entry name" value="NHL"/>
    <property type="match status" value="1"/>
</dbReference>
<evidence type="ECO:0000256" key="8">
    <source>
        <dbReference type="SAM" id="Coils"/>
    </source>
</evidence>
<evidence type="ECO:0000256" key="2">
    <source>
        <dbReference type="ARBA" id="ARBA00022737"/>
    </source>
</evidence>
<dbReference type="InterPro" id="IPR017868">
    <property type="entry name" value="Filamin/ABP280_repeat-like"/>
</dbReference>
<dbReference type="PROSITE" id="PS00028">
    <property type="entry name" value="ZINC_FINGER_C2H2_1"/>
    <property type="match status" value="1"/>
</dbReference>
<dbReference type="Gene3D" id="2.60.40.10">
    <property type="entry name" value="Immunoglobulins"/>
    <property type="match status" value="1"/>
</dbReference>
<dbReference type="GO" id="GO:0008270">
    <property type="term" value="F:zinc ion binding"/>
    <property type="evidence" value="ECO:0007669"/>
    <property type="project" value="UniProtKB-KW"/>
</dbReference>
<dbReference type="InterPro" id="IPR017907">
    <property type="entry name" value="Znf_RING_CS"/>
</dbReference>
<dbReference type="PROSITE" id="PS50089">
    <property type="entry name" value="ZF_RING_2"/>
    <property type="match status" value="1"/>
</dbReference>
<feature type="domain" description="RING-type" evidence="10">
    <location>
        <begin position="98"/>
        <end position="139"/>
    </location>
</feature>
<dbReference type="InterPro" id="IPR018957">
    <property type="entry name" value="Znf_C3HC4_RING-type"/>
</dbReference>
<feature type="compositionally biased region" description="Polar residues" evidence="9">
    <location>
        <begin position="11"/>
        <end position="56"/>
    </location>
</feature>
<dbReference type="PROSITE" id="PS00518">
    <property type="entry name" value="ZF_RING_1"/>
    <property type="match status" value="1"/>
</dbReference>
<feature type="repeat" description="NHL" evidence="7">
    <location>
        <begin position="645"/>
        <end position="689"/>
    </location>
</feature>
<dbReference type="SUPFAM" id="SSF101898">
    <property type="entry name" value="NHL repeat"/>
    <property type="match status" value="1"/>
</dbReference>
<dbReference type="Pfam" id="PF00643">
    <property type="entry name" value="zf-B_box"/>
    <property type="match status" value="1"/>
</dbReference>
<dbReference type="Proteomes" id="UP000594262">
    <property type="component" value="Unplaced"/>
</dbReference>
<dbReference type="InterPro" id="IPR003649">
    <property type="entry name" value="Bbox_C"/>
</dbReference>
<evidence type="ECO:0000256" key="1">
    <source>
        <dbReference type="ARBA" id="ARBA00022723"/>
    </source>
</evidence>
<dbReference type="EnsemblMetazoa" id="CLYHEMT012093.1">
    <property type="protein sequence ID" value="CLYHEMP012093.1"/>
    <property type="gene ID" value="CLYHEMG012093"/>
</dbReference>
<name>A0A7M5UMP3_9CNID</name>
<feature type="compositionally biased region" description="Basic and acidic residues" evidence="9">
    <location>
        <begin position="579"/>
        <end position="592"/>
    </location>
</feature>
<dbReference type="InterPro" id="IPR014756">
    <property type="entry name" value="Ig_E-set"/>
</dbReference>
<dbReference type="PROSITE" id="PS51125">
    <property type="entry name" value="NHL"/>
    <property type="match status" value="5"/>
</dbReference>
<dbReference type="Pfam" id="PF00630">
    <property type="entry name" value="Filamin"/>
    <property type="match status" value="1"/>
</dbReference>
<feature type="coiled-coil region" evidence="8">
    <location>
        <begin position="334"/>
        <end position="376"/>
    </location>
</feature>
<evidence type="ECO:0000256" key="5">
    <source>
        <dbReference type="PROSITE-ProRule" id="PRU00024"/>
    </source>
</evidence>
<evidence type="ECO:0000259" key="11">
    <source>
        <dbReference type="PROSITE" id="PS50119"/>
    </source>
</evidence>
<feature type="repeat" description="NHL" evidence="7">
    <location>
        <begin position="828"/>
        <end position="871"/>
    </location>
</feature>
<feature type="region of interest" description="Disordered" evidence="9">
    <location>
        <begin position="1"/>
        <end position="88"/>
    </location>
</feature>
<dbReference type="SUPFAM" id="SSF57850">
    <property type="entry name" value="RING/U-box"/>
    <property type="match status" value="1"/>
</dbReference>
<dbReference type="SMART" id="SM00336">
    <property type="entry name" value="BBOX"/>
    <property type="match status" value="2"/>
</dbReference>
<dbReference type="InterPro" id="IPR047153">
    <property type="entry name" value="TRIM45/56/19-like"/>
</dbReference>
<dbReference type="Gene3D" id="3.30.40.10">
    <property type="entry name" value="Zinc/RING finger domain, C3HC4 (zinc finger)"/>
    <property type="match status" value="1"/>
</dbReference>
<dbReference type="RefSeq" id="XP_066929376.1">
    <property type="nucleotide sequence ID" value="XM_067073275.1"/>
</dbReference>
<dbReference type="Gene3D" id="2.120.10.30">
    <property type="entry name" value="TolB, C-terminal domain"/>
    <property type="match status" value="2"/>
</dbReference>
<dbReference type="PROSITE" id="PS50119">
    <property type="entry name" value="ZF_BBOX"/>
    <property type="match status" value="2"/>
</dbReference>
<dbReference type="SMART" id="SM00184">
    <property type="entry name" value="RING"/>
    <property type="match status" value="1"/>
</dbReference>
<evidence type="ECO:0000256" key="4">
    <source>
        <dbReference type="ARBA" id="ARBA00022833"/>
    </source>
</evidence>
<dbReference type="GeneID" id="136816935"/>
<feature type="repeat" description="Filamin" evidence="6">
    <location>
        <begin position="462"/>
        <end position="542"/>
    </location>
</feature>
<dbReference type="PROSITE" id="PS50194">
    <property type="entry name" value="FILAMIN_REPEAT"/>
    <property type="match status" value="1"/>
</dbReference>